<comment type="subcellular location">
    <subcellularLocation>
        <location evidence="1">Membrane</location>
        <topology evidence="1">Multi-pass membrane protein</topology>
    </subcellularLocation>
</comment>
<feature type="transmembrane region" description="Helical" evidence="8">
    <location>
        <begin position="468"/>
        <end position="492"/>
    </location>
</feature>
<keyword evidence="11" id="KW-1185">Reference proteome</keyword>
<dbReference type="GO" id="GO:0022857">
    <property type="term" value="F:transmembrane transporter activity"/>
    <property type="evidence" value="ECO:0007669"/>
    <property type="project" value="InterPro"/>
</dbReference>
<feature type="domain" description="Major facilitator superfamily (MFS) profile" evidence="9">
    <location>
        <begin position="71"/>
        <end position="566"/>
    </location>
</feature>
<keyword evidence="6" id="KW-0325">Glycoprotein</keyword>
<evidence type="ECO:0000256" key="4">
    <source>
        <dbReference type="ARBA" id="ARBA00022989"/>
    </source>
</evidence>
<protein>
    <recommendedName>
        <fullName evidence="9">Major facilitator superfamily (MFS) profile domain-containing protein</fullName>
    </recommendedName>
</protein>
<organism evidence="10 11">
    <name type="scientific">Penicillium frequentans</name>
    <dbReference type="NCBI Taxonomy" id="3151616"/>
    <lineage>
        <taxon>Eukaryota</taxon>
        <taxon>Fungi</taxon>
        <taxon>Dikarya</taxon>
        <taxon>Ascomycota</taxon>
        <taxon>Pezizomycotina</taxon>
        <taxon>Eurotiomycetes</taxon>
        <taxon>Eurotiomycetidae</taxon>
        <taxon>Eurotiales</taxon>
        <taxon>Aspergillaceae</taxon>
        <taxon>Penicillium</taxon>
    </lineage>
</organism>
<dbReference type="PANTHER" id="PTHR23501">
    <property type="entry name" value="MAJOR FACILITATOR SUPERFAMILY"/>
    <property type="match status" value="1"/>
</dbReference>
<dbReference type="GO" id="GO:0005886">
    <property type="term" value="C:plasma membrane"/>
    <property type="evidence" value="ECO:0007669"/>
    <property type="project" value="TreeGrafter"/>
</dbReference>
<comment type="caution">
    <text evidence="10">The sequence shown here is derived from an EMBL/GenBank/DDBJ whole genome shotgun (WGS) entry which is preliminary data.</text>
</comment>
<dbReference type="Gene3D" id="1.20.1250.20">
    <property type="entry name" value="MFS general substrate transporter like domains"/>
    <property type="match status" value="1"/>
</dbReference>
<dbReference type="AlphaFoldDB" id="A0AAD6CZ08"/>
<feature type="compositionally biased region" description="Basic and acidic residues" evidence="7">
    <location>
        <begin position="21"/>
        <end position="42"/>
    </location>
</feature>
<gene>
    <name evidence="10" type="ORF">N7494_003514</name>
</gene>
<feature type="transmembrane region" description="Helical" evidence="8">
    <location>
        <begin position="68"/>
        <end position="94"/>
    </location>
</feature>
<accession>A0AAD6CZ08</accession>
<feature type="transmembrane region" description="Helical" evidence="8">
    <location>
        <begin position="298"/>
        <end position="320"/>
    </location>
</feature>
<feature type="transmembrane region" description="Helical" evidence="8">
    <location>
        <begin position="135"/>
        <end position="155"/>
    </location>
</feature>
<evidence type="ECO:0000256" key="5">
    <source>
        <dbReference type="ARBA" id="ARBA00023136"/>
    </source>
</evidence>
<dbReference type="PROSITE" id="PS50850">
    <property type="entry name" value="MFS"/>
    <property type="match status" value="1"/>
</dbReference>
<proteinExistence type="inferred from homology"/>
<dbReference type="Proteomes" id="UP001220324">
    <property type="component" value="Unassembled WGS sequence"/>
</dbReference>
<evidence type="ECO:0000256" key="2">
    <source>
        <dbReference type="ARBA" id="ARBA00007520"/>
    </source>
</evidence>
<evidence type="ECO:0000256" key="8">
    <source>
        <dbReference type="SAM" id="Phobius"/>
    </source>
</evidence>
<evidence type="ECO:0000259" key="9">
    <source>
        <dbReference type="PROSITE" id="PS50850"/>
    </source>
</evidence>
<feature type="transmembrane region" description="Helical" evidence="8">
    <location>
        <begin position="542"/>
        <end position="563"/>
    </location>
</feature>
<feature type="transmembrane region" description="Helical" evidence="8">
    <location>
        <begin position="161"/>
        <end position="182"/>
    </location>
</feature>
<keyword evidence="3 8" id="KW-0812">Transmembrane</keyword>
<dbReference type="InterPro" id="IPR036259">
    <property type="entry name" value="MFS_trans_sf"/>
</dbReference>
<dbReference type="SUPFAM" id="SSF103473">
    <property type="entry name" value="MFS general substrate transporter"/>
    <property type="match status" value="1"/>
</dbReference>
<evidence type="ECO:0000313" key="10">
    <source>
        <dbReference type="EMBL" id="KAJ5545929.1"/>
    </source>
</evidence>
<keyword evidence="4 8" id="KW-1133">Transmembrane helix</keyword>
<name>A0AAD6CZ08_9EURO</name>
<reference evidence="10 11" key="1">
    <citation type="journal article" date="2023" name="IMA Fungus">
        <title>Comparative genomic study of the Penicillium genus elucidates a diverse pangenome and 15 lateral gene transfer events.</title>
        <authorList>
            <person name="Petersen C."/>
            <person name="Sorensen T."/>
            <person name="Nielsen M.R."/>
            <person name="Sondergaard T.E."/>
            <person name="Sorensen J.L."/>
            <person name="Fitzpatrick D.A."/>
            <person name="Frisvad J.C."/>
            <person name="Nielsen K.L."/>
        </authorList>
    </citation>
    <scope>NUCLEOTIDE SEQUENCE [LARGE SCALE GENOMIC DNA]</scope>
    <source>
        <strain evidence="10 11">IBT 35679</strain>
    </source>
</reference>
<dbReference type="InterPro" id="IPR011701">
    <property type="entry name" value="MFS"/>
</dbReference>
<feature type="transmembrane region" description="Helical" evidence="8">
    <location>
        <begin position="340"/>
        <end position="360"/>
    </location>
</feature>
<evidence type="ECO:0000256" key="7">
    <source>
        <dbReference type="SAM" id="MobiDB-lite"/>
    </source>
</evidence>
<feature type="transmembrane region" description="Helical" evidence="8">
    <location>
        <begin position="380"/>
        <end position="399"/>
    </location>
</feature>
<evidence type="ECO:0000313" key="11">
    <source>
        <dbReference type="Proteomes" id="UP001220324"/>
    </source>
</evidence>
<feature type="transmembrane region" description="Helical" evidence="8">
    <location>
        <begin position="233"/>
        <end position="251"/>
    </location>
</feature>
<sequence length="576" mass="61880">METQVPTPENPESPHLSSLGLEKEAEVISDSPPRHSTDDAPKESLVAVEAVKGDINDDEGKYLTGTKLGLVIASITLVTFLVLLDMSIIVTAIPTITTHFHSLQDVGWYGSAYQIASACLQPLTGKVYTNFNSKWTFLGFFFVFELGSLLCGIATSSKMLIIARAVAGMGCSGLMNGSLTIISSCVPLHKSPSMSLSFCSKHLLIVCQMGLICGPLIGGAFTEKASWRWCFYINLPIGAVVALAMVFIHIPDQFPKPPIKSAAKTILHELDLIGFVLFSPAAIQLLLALEFGAGSYSWGSATVIGLFCGSGGAFIVFLLWEYRQGDKAMIPLSMIVQRTVWTSCLFMIGLFGTVLSISYYLPIYFQSVRNDSPIMSGVSLLPMMLSQVACAVSSGILSIRKARILSSLGRLLWFTYCYRRGLFATLDPHTSVGKWIGFGILVGAGRGTGFQTPIIAIQNTLKPSQISVGMAVLMFSQTLSGAIFLTLANVIFDAGLRSLLPKDAPNADAAAIIAAGATGFRSVVSSEDLPGVLTAYAKSVDYVFYMTAGMGVVMFIFAFGMGWKDVRKKKPSSENV</sequence>
<dbReference type="PANTHER" id="PTHR23501:SF193">
    <property type="entry name" value="MULTIDRUG TRANSPORTER, PUTATIVE (AFU_ORTHOLOGUE AFUA_8G00940)-RELATED"/>
    <property type="match status" value="1"/>
</dbReference>
<evidence type="ECO:0000256" key="1">
    <source>
        <dbReference type="ARBA" id="ARBA00004141"/>
    </source>
</evidence>
<dbReference type="EMBL" id="JAQIZZ010000003">
    <property type="protein sequence ID" value="KAJ5545929.1"/>
    <property type="molecule type" value="Genomic_DNA"/>
</dbReference>
<keyword evidence="5 8" id="KW-0472">Membrane</keyword>
<dbReference type="Pfam" id="PF07690">
    <property type="entry name" value="MFS_1"/>
    <property type="match status" value="1"/>
</dbReference>
<comment type="similarity">
    <text evidence="2">Belongs to the major facilitator superfamily. TCR/Tet family.</text>
</comment>
<evidence type="ECO:0000256" key="3">
    <source>
        <dbReference type="ARBA" id="ARBA00022692"/>
    </source>
</evidence>
<dbReference type="CDD" id="cd17502">
    <property type="entry name" value="MFS_Azr1_MDR_like"/>
    <property type="match status" value="1"/>
</dbReference>
<dbReference type="InterPro" id="IPR020846">
    <property type="entry name" value="MFS_dom"/>
</dbReference>
<feature type="transmembrane region" description="Helical" evidence="8">
    <location>
        <begin position="203"/>
        <end position="221"/>
    </location>
</feature>
<evidence type="ECO:0000256" key="6">
    <source>
        <dbReference type="ARBA" id="ARBA00023180"/>
    </source>
</evidence>
<feature type="region of interest" description="Disordered" evidence="7">
    <location>
        <begin position="1"/>
        <end position="42"/>
    </location>
</feature>